<dbReference type="Proteomes" id="UP000762703">
    <property type="component" value="Unassembled WGS sequence"/>
</dbReference>
<gene>
    <name evidence="1" type="ORF">E7Z73_05890</name>
</gene>
<evidence type="ECO:0000313" key="2">
    <source>
        <dbReference type="Proteomes" id="UP000762703"/>
    </source>
</evidence>
<name>A0A8T3VGH9_9EURY</name>
<sequence length="99" mass="11806">MALELVFKITPPSPAPNELERPIISGIAQITHPYKMNFLYWNGREYIEDFSFISSDIHATDISEYVFDIDLYCILTDLNFNKQYHKMDYKEYLLEIFRT</sequence>
<evidence type="ECO:0000313" key="1">
    <source>
        <dbReference type="EMBL" id="MBE6505256.1"/>
    </source>
</evidence>
<protein>
    <submittedName>
        <fullName evidence="1">Uncharacterized protein</fullName>
    </submittedName>
</protein>
<reference evidence="1" key="1">
    <citation type="submission" date="2019-04" db="EMBL/GenBank/DDBJ databases">
        <title>Evolution of Biomass-Degrading Anaerobic Consortia Revealed by Metagenomics.</title>
        <authorList>
            <person name="Peng X."/>
        </authorList>
    </citation>
    <scope>NUCLEOTIDE SEQUENCE</scope>
    <source>
        <strain evidence="1">SIG12</strain>
    </source>
</reference>
<dbReference type="RefSeq" id="WP_303736897.1">
    <property type="nucleotide sequence ID" value="NZ_SUTE01000042.1"/>
</dbReference>
<proteinExistence type="predicted"/>
<organism evidence="1 2">
    <name type="scientific">Methanobrevibacter millerae</name>
    <dbReference type="NCBI Taxonomy" id="230361"/>
    <lineage>
        <taxon>Archaea</taxon>
        <taxon>Methanobacteriati</taxon>
        <taxon>Methanobacteriota</taxon>
        <taxon>Methanomada group</taxon>
        <taxon>Methanobacteria</taxon>
        <taxon>Methanobacteriales</taxon>
        <taxon>Methanobacteriaceae</taxon>
        <taxon>Methanobrevibacter</taxon>
    </lineage>
</organism>
<comment type="caution">
    <text evidence="1">The sequence shown here is derived from an EMBL/GenBank/DDBJ whole genome shotgun (WGS) entry which is preliminary data.</text>
</comment>
<dbReference type="AlphaFoldDB" id="A0A8T3VGH9"/>
<accession>A0A8T3VGH9</accession>
<dbReference type="EMBL" id="SUTE01000042">
    <property type="protein sequence ID" value="MBE6505256.1"/>
    <property type="molecule type" value="Genomic_DNA"/>
</dbReference>